<dbReference type="Gene3D" id="1.20.1280.50">
    <property type="match status" value="1"/>
</dbReference>
<dbReference type="PANTHER" id="PTHR45982">
    <property type="entry name" value="REGULATOR OF CHROMOSOME CONDENSATION"/>
    <property type="match status" value="1"/>
</dbReference>
<dbReference type="InterPro" id="IPR036047">
    <property type="entry name" value="F-box-like_dom_sf"/>
</dbReference>
<dbReference type="GO" id="GO:0005085">
    <property type="term" value="F:guanyl-nucleotide exchange factor activity"/>
    <property type="evidence" value="ECO:0007669"/>
    <property type="project" value="TreeGrafter"/>
</dbReference>
<feature type="domain" description="F-box" evidence="1">
    <location>
        <begin position="3"/>
        <end position="50"/>
    </location>
</feature>
<organism evidence="2">
    <name type="scientific">Pithovirus LCPAC202</name>
    <dbReference type="NCBI Taxonomy" id="2506592"/>
    <lineage>
        <taxon>Viruses</taxon>
        <taxon>Pithoviruses</taxon>
    </lineage>
</organism>
<dbReference type="SUPFAM" id="SSF81383">
    <property type="entry name" value="F-box domain"/>
    <property type="match status" value="1"/>
</dbReference>
<dbReference type="Gene3D" id="2.130.10.30">
    <property type="entry name" value="Regulator of chromosome condensation 1/beta-lactamase-inhibitor protein II"/>
    <property type="match status" value="1"/>
</dbReference>
<dbReference type="InterPro" id="IPR001810">
    <property type="entry name" value="F-box_dom"/>
</dbReference>
<proteinExistence type="predicted"/>
<evidence type="ECO:0000313" key="2">
    <source>
        <dbReference type="EMBL" id="QBK91316.1"/>
    </source>
</evidence>
<dbReference type="Pfam" id="PF12937">
    <property type="entry name" value="F-box-like"/>
    <property type="match status" value="1"/>
</dbReference>
<protein>
    <submittedName>
        <fullName evidence="2">F-box family protein</fullName>
    </submittedName>
</protein>
<evidence type="ECO:0000259" key="1">
    <source>
        <dbReference type="PROSITE" id="PS50181"/>
    </source>
</evidence>
<dbReference type="InterPro" id="IPR051553">
    <property type="entry name" value="Ran_GTPase-activating"/>
</dbReference>
<dbReference type="PANTHER" id="PTHR45982:SF1">
    <property type="entry name" value="REGULATOR OF CHROMOSOME CONDENSATION"/>
    <property type="match status" value="1"/>
</dbReference>
<dbReference type="InterPro" id="IPR009091">
    <property type="entry name" value="RCC1/BLIP-II"/>
</dbReference>
<gene>
    <name evidence="2" type="ORF">LCPAC202_02900</name>
</gene>
<dbReference type="EMBL" id="MK500524">
    <property type="protein sequence ID" value="QBK91316.1"/>
    <property type="molecule type" value="Genomic_DNA"/>
</dbReference>
<sequence length="412" mass="46277">MDTNNINTLPDETIFNILLETNDLDALSRWCRTSKRINLICQDEVFWKRKYQKDYGFGPHGNWGLSGEAFLIKGLTWREQYKFMFSGGKNSRVSATGYKAGTDKYGIINTSGYLYMTKNRPSLESAFSHDLHLVKFPLVMQAKNLDFLQPKIISISFGEPLIGAVTANGKAYVWNYVSGGYQEGNIVVDSSKEINLSIKAVKIEVSSLGYMILLKDFSVYLQMYKEDKVNISGILKLKIIDISIGSNIYTVITKNNGLFVGGNIFSNKLNTENLLSLLKFPEPVVRAVVTRGYIMALTITGQVYTWRYKSGGIFPDTIFDSTLPELIELPEPILRISANNLTFAAISSTDKLYMWGGKADDYNGFSKLRRKGYGLKPVEILSGNPVYFISVSGDFIISMSNKGTINYWDYPA</sequence>
<reference evidence="2" key="1">
    <citation type="journal article" date="2019" name="MBio">
        <title>Virus Genomes from Deep Sea Sediments Expand the Ocean Megavirome and Support Independent Origins of Viral Gigantism.</title>
        <authorList>
            <person name="Backstrom D."/>
            <person name="Yutin N."/>
            <person name="Jorgensen S.L."/>
            <person name="Dharamshi J."/>
            <person name="Homa F."/>
            <person name="Zaremba-Niedwiedzka K."/>
            <person name="Spang A."/>
            <person name="Wolf Y.I."/>
            <person name="Koonin E.V."/>
            <person name="Ettema T.J."/>
        </authorList>
    </citation>
    <scope>NUCLEOTIDE SEQUENCE</scope>
</reference>
<dbReference type="PROSITE" id="PS50181">
    <property type="entry name" value="FBOX"/>
    <property type="match status" value="1"/>
</dbReference>
<accession>A0A481Z6S8</accession>
<name>A0A481Z6S8_9VIRU</name>
<dbReference type="SUPFAM" id="SSF50985">
    <property type="entry name" value="RCC1/BLIP-II"/>
    <property type="match status" value="1"/>
</dbReference>